<evidence type="ECO:0000313" key="5">
    <source>
        <dbReference type="Proteomes" id="UP001551584"/>
    </source>
</evidence>
<dbReference type="PANTHER" id="PTHR43877">
    <property type="entry name" value="AMINOALKYLPHOSPHONATE N-ACETYLTRANSFERASE-RELATED-RELATED"/>
    <property type="match status" value="1"/>
</dbReference>
<dbReference type="RefSeq" id="WP_240957266.1">
    <property type="nucleotide sequence ID" value="NZ_JBEZNA010000079.1"/>
</dbReference>
<dbReference type="InterPro" id="IPR016181">
    <property type="entry name" value="Acyl_CoA_acyltransferase"/>
</dbReference>
<keyword evidence="2" id="KW-0012">Acyltransferase</keyword>
<evidence type="ECO:0000256" key="2">
    <source>
        <dbReference type="ARBA" id="ARBA00023315"/>
    </source>
</evidence>
<dbReference type="EMBL" id="JBEZNA010000079">
    <property type="protein sequence ID" value="MEU9580580.1"/>
    <property type="molecule type" value="Genomic_DNA"/>
</dbReference>
<evidence type="ECO:0000313" key="4">
    <source>
        <dbReference type="EMBL" id="MEU9580580.1"/>
    </source>
</evidence>
<keyword evidence="5" id="KW-1185">Reference proteome</keyword>
<dbReference type="Pfam" id="PF00583">
    <property type="entry name" value="Acetyltransf_1"/>
    <property type="match status" value="1"/>
</dbReference>
<sequence length="183" mass="20085">MDDRQRPVIRVIRAGEWREMKALRLLSLQDPVAHLAFAETYENAASKPDAFWQERTAGAAEGGVAVRQFVAEAPGGGGWAGTVSVLLETPGESDFLGVPIERRQAQVVGVFVKPEYRGTGLIGELLEAAVAWAWERGAEQVRLYVHERNGRAVGAYRRHGFRPSGLKVADGDEYELELVLSKA</sequence>
<dbReference type="InterPro" id="IPR000182">
    <property type="entry name" value="GNAT_dom"/>
</dbReference>
<feature type="domain" description="N-acetyltransferase" evidence="3">
    <location>
        <begin position="7"/>
        <end position="181"/>
    </location>
</feature>
<dbReference type="SUPFAM" id="SSF55729">
    <property type="entry name" value="Acyl-CoA N-acyltransferases (Nat)"/>
    <property type="match status" value="1"/>
</dbReference>
<dbReference type="Gene3D" id="3.40.630.30">
    <property type="match status" value="1"/>
</dbReference>
<proteinExistence type="predicted"/>
<dbReference type="Proteomes" id="UP001551584">
    <property type="component" value="Unassembled WGS sequence"/>
</dbReference>
<evidence type="ECO:0000259" key="3">
    <source>
        <dbReference type="PROSITE" id="PS51186"/>
    </source>
</evidence>
<dbReference type="PANTHER" id="PTHR43877:SF2">
    <property type="entry name" value="AMINOALKYLPHOSPHONATE N-ACETYLTRANSFERASE-RELATED"/>
    <property type="match status" value="1"/>
</dbReference>
<evidence type="ECO:0000256" key="1">
    <source>
        <dbReference type="ARBA" id="ARBA00022679"/>
    </source>
</evidence>
<dbReference type="CDD" id="cd04301">
    <property type="entry name" value="NAT_SF"/>
    <property type="match status" value="1"/>
</dbReference>
<name>A0ABV3EWL9_9ACTN</name>
<comment type="caution">
    <text evidence="4">The sequence shown here is derived from an EMBL/GenBank/DDBJ whole genome shotgun (WGS) entry which is preliminary data.</text>
</comment>
<protein>
    <submittedName>
        <fullName evidence="4">GNAT family N-acetyltransferase</fullName>
    </submittedName>
</protein>
<reference evidence="4 5" key="1">
    <citation type="submission" date="2024-06" db="EMBL/GenBank/DDBJ databases">
        <title>The Natural Products Discovery Center: Release of the First 8490 Sequenced Strains for Exploring Actinobacteria Biosynthetic Diversity.</title>
        <authorList>
            <person name="Kalkreuter E."/>
            <person name="Kautsar S.A."/>
            <person name="Yang D."/>
            <person name="Bader C.D."/>
            <person name="Teijaro C.N."/>
            <person name="Fluegel L."/>
            <person name="Davis C.M."/>
            <person name="Simpson J.R."/>
            <person name="Lauterbach L."/>
            <person name="Steele A.D."/>
            <person name="Gui C."/>
            <person name="Meng S."/>
            <person name="Li G."/>
            <person name="Viehrig K."/>
            <person name="Ye F."/>
            <person name="Su P."/>
            <person name="Kiefer A.F."/>
            <person name="Nichols A."/>
            <person name="Cepeda A.J."/>
            <person name="Yan W."/>
            <person name="Fan B."/>
            <person name="Jiang Y."/>
            <person name="Adhikari A."/>
            <person name="Zheng C.-J."/>
            <person name="Schuster L."/>
            <person name="Cowan T.M."/>
            <person name="Smanski M.J."/>
            <person name="Chevrette M.G."/>
            <person name="De Carvalho L.P.S."/>
            <person name="Shen B."/>
        </authorList>
    </citation>
    <scope>NUCLEOTIDE SEQUENCE [LARGE SCALE GENOMIC DNA]</scope>
    <source>
        <strain evidence="4 5">NPDC048117</strain>
    </source>
</reference>
<dbReference type="PROSITE" id="PS51186">
    <property type="entry name" value="GNAT"/>
    <property type="match status" value="1"/>
</dbReference>
<dbReference type="InterPro" id="IPR050832">
    <property type="entry name" value="Bact_Acetyltransf"/>
</dbReference>
<organism evidence="4 5">
    <name type="scientific">Streptomyces chilikensis</name>
    <dbReference type="NCBI Taxonomy" id="1194079"/>
    <lineage>
        <taxon>Bacteria</taxon>
        <taxon>Bacillati</taxon>
        <taxon>Actinomycetota</taxon>
        <taxon>Actinomycetes</taxon>
        <taxon>Kitasatosporales</taxon>
        <taxon>Streptomycetaceae</taxon>
        <taxon>Streptomyces</taxon>
    </lineage>
</organism>
<gene>
    <name evidence="4" type="ORF">AB0D95_25500</name>
</gene>
<accession>A0ABV3EWL9</accession>
<keyword evidence="1" id="KW-0808">Transferase</keyword>